<sequence length="89" mass="10870">MLLLMLFLLLLLFLLLFLFVLRKRERGREREREIVFVFVFAAGVFFVDEHIHLISDIAYFLFPSSVYVYALRLLYALFSLYNYDYYCYN</sequence>
<feature type="transmembrane region" description="Helical" evidence="1">
    <location>
        <begin position="66"/>
        <end position="83"/>
    </location>
</feature>
<evidence type="ECO:0000256" key="1">
    <source>
        <dbReference type="SAM" id="Phobius"/>
    </source>
</evidence>
<keyword evidence="1" id="KW-1133">Transmembrane helix</keyword>
<proteinExistence type="predicted"/>
<name>A0A2M4D6D4_ANODA</name>
<accession>A0A2M4D6D4</accession>
<feature type="transmembrane region" description="Helical" evidence="1">
    <location>
        <begin position="34"/>
        <end position="54"/>
    </location>
</feature>
<evidence type="ECO:0000313" key="2">
    <source>
        <dbReference type="EMBL" id="MBW72658.1"/>
    </source>
</evidence>
<organism evidence="2">
    <name type="scientific">Anopheles darlingi</name>
    <name type="common">Mosquito</name>
    <dbReference type="NCBI Taxonomy" id="43151"/>
    <lineage>
        <taxon>Eukaryota</taxon>
        <taxon>Metazoa</taxon>
        <taxon>Ecdysozoa</taxon>
        <taxon>Arthropoda</taxon>
        <taxon>Hexapoda</taxon>
        <taxon>Insecta</taxon>
        <taxon>Pterygota</taxon>
        <taxon>Neoptera</taxon>
        <taxon>Endopterygota</taxon>
        <taxon>Diptera</taxon>
        <taxon>Nematocera</taxon>
        <taxon>Culicoidea</taxon>
        <taxon>Culicidae</taxon>
        <taxon>Anophelinae</taxon>
        <taxon>Anopheles</taxon>
    </lineage>
</organism>
<keyword evidence="1" id="KW-0812">Transmembrane</keyword>
<dbReference type="EMBL" id="GGFL01008480">
    <property type="protein sequence ID" value="MBW72658.1"/>
    <property type="molecule type" value="Transcribed_RNA"/>
</dbReference>
<reference evidence="2" key="1">
    <citation type="submission" date="2018-01" db="EMBL/GenBank/DDBJ databases">
        <title>An insight into the sialome of Amazonian anophelines.</title>
        <authorList>
            <person name="Ribeiro J.M."/>
            <person name="Scarpassa V."/>
            <person name="Calvo E."/>
        </authorList>
    </citation>
    <scope>NUCLEOTIDE SEQUENCE</scope>
</reference>
<dbReference type="AlphaFoldDB" id="A0A2M4D6D4"/>
<protein>
    <submittedName>
        <fullName evidence="2">Uncharacterized protein</fullName>
    </submittedName>
</protein>
<keyword evidence="1" id="KW-0472">Membrane</keyword>